<dbReference type="Proteomes" id="UP000662074">
    <property type="component" value="Unassembled WGS sequence"/>
</dbReference>
<evidence type="ECO:0008006" key="4">
    <source>
        <dbReference type="Google" id="ProtNLM"/>
    </source>
</evidence>
<comment type="caution">
    <text evidence="2">The sequence shown here is derived from an EMBL/GenBank/DDBJ whole genome shotgun (WGS) entry which is preliminary data.</text>
</comment>
<evidence type="ECO:0000313" key="3">
    <source>
        <dbReference type="Proteomes" id="UP000662074"/>
    </source>
</evidence>
<name>A0A917N1N1_9SPHI</name>
<organism evidence="2 3">
    <name type="scientific">Mucilaginibacter galii</name>
    <dbReference type="NCBI Taxonomy" id="2005073"/>
    <lineage>
        <taxon>Bacteria</taxon>
        <taxon>Pseudomonadati</taxon>
        <taxon>Bacteroidota</taxon>
        <taxon>Sphingobacteriia</taxon>
        <taxon>Sphingobacteriales</taxon>
        <taxon>Sphingobacteriaceae</taxon>
        <taxon>Mucilaginibacter</taxon>
    </lineage>
</organism>
<evidence type="ECO:0000313" key="2">
    <source>
        <dbReference type="EMBL" id="GGI50629.1"/>
    </source>
</evidence>
<evidence type="ECO:0000256" key="1">
    <source>
        <dbReference type="SAM" id="SignalP"/>
    </source>
</evidence>
<gene>
    <name evidence="2" type="ORF">GCM10011425_18410</name>
</gene>
<keyword evidence="3" id="KW-1185">Reference proteome</keyword>
<keyword evidence="1" id="KW-0732">Signal</keyword>
<dbReference type="AlphaFoldDB" id="A0A917N1N1"/>
<sequence length="296" mass="31150">MTIFNNTNKFLLTLLAASTLLTACSKDGHENPEPEQVATIRPVTAQSNAYVTTLLGYTPAPGQAINKGIGTPDAAKTILGTKGLVSLGAFGGNIILGFDHTVINQDNKEDLMIYGNAFTGFAEPGVVWVMQDTNNNGLADDTWYELTGSAEGTAGIVRNYAITYTRPTAGTGDVSWTDNRGGSGVVKTNVFNTQPYYPQWITTNTYTLTGTLLPATNINTSSSGIITSNAFAYGYADNTAGGDKVDIANAIDAQGKKVNLKGIDFVKIQTGIPYNLGALGELSTEVSGVADISLLK</sequence>
<reference evidence="2" key="2">
    <citation type="submission" date="2020-09" db="EMBL/GenBank/DDBJ databases">
        <authorList>
            <person name="Sun Q."/>
            <person name="Sedlacek I."/>
        </authorList>
    </citation>
    <scope>NUCLEOTIDE SEQUENCE</scope>
    <source>
        <strain evidence="2">CCM 8711</strain>
    </source>
</reference>
<dbReference type="EMBL" id="BMDO01000004">
    <property type="protein sequence ID" value="GGI50629.1"/>
    <property type="molecule type" value="Genomic_DNA"/>
</dbReference>
<dbReference type="RefSeq" id="WP_188415959.1">
    <property type="nucleotide sequence ID" value="NZ_BMDO01000004.1"/>
</dbReference>
<feature type="chain" id="PRO_5037977670" description="Cell surface protein" evidence="1">
    <location>
        <begin position="24"/>
        <end position="296"/>
    </location>
</feature>
<accession>A0A917N1N1</accession>
<proteinExistence type="predicted"/>
<protein>
    <recommendedName>
        <fullName evidence="4">Cell surface protein</fullName>
    </recommendedName>
</protein>
<reference evidence="2" key="1">
    <citation type="journal article" date="2014" name="Int. J. Syst. Evol. Microbiol.">
        <title>Complete genome sequence of Corynebacterium casei LMG S-19264T (=DSM 44701T), isolated from a smear-ripened cheese.</title>
        <authorList>
            <consortium name="US DOE Joint Genome Institute (JGI-PGF)"/>
            <person name="Walter F."/>
            <person name="Albersmeier A."/>
            <person name="Kalinowski J."/>
            <person name="Ruckert C."/>
        </authorList>
    </citation>
    <scope>NUCLEOTIDE SEQUENCE</scope>
    <source>
        <strain evidence="2">CCM 8711</strain>
    </source>
</reference>
<feature type="signal peptide" evidence="1">
    <location>
        <begin position="1"/>
        <end position="23"/>
    </location>
</feature>